<dbReference type="SUPFAM" id="SSF51905">
    <property type="entry name" value="FAD/NAD(P)-binding domain"/>
    <property type="match status" value="1"/>
</dbReference>
<sequence length="382" mass="40549">MTKQYDHIVIGGGVMGLATTWQLASRGESVLLLERFGAHHTNGASHGSTRNLNNAYSEDHYLDLFTEASALWRELESGSGTQLLGLHGLVTHGDPERITAAHDALQARGADISVMCADEAAAHWTGMKFEGNVLIGREAGIIFASRALDAFSAAAVAAGADIQRGVKVLEIDPLADGAYVTVQHPSGVEGVDGPVQDLFAAHVTVTAGAWSEPLLRGIIDLPTLTVTEEHPAHFAPRSNDLVWPSFNHLLGAELLDEFGADVYGMPSPGEGTKVGFHCVGDEVDPDARTFHSTERLRSQLRTYVSEWFPGLDPDTAAEISCTYTSTASGDFVLDTVGPITVGAGFSGHGFKFAPAIGRVLADAAMGRGQAPSPFLLETHRAW</sequence>
<evidence type="ECO:0000256" key="4">
    <source>
        <dbReference type="ARBA" id="ARBA00023002"/>
    </source>
</evidence>
<gene>
    <name evidence="6" type="ORF">G7068_11320</name>
</gene>
<evidence type="ECO:0000256" key="2">
    <source>
        <dbReference type="ARBA" id="ARBA00022630"/>
    </source>
</evidence>
<feature type="domain" description="FAD dependent oxidoreductase" evidence="5">
    <location>
        <begin position="6"/>
        <end position="362"/>
    </location>
</feature>
<accession>A0A6G7XH69</accession>
<dbReference type="KEGG" id="lvi:G7068_11320"/>
<evidence type="ECO:0000313" key="6">
    <source>
        <dbReference type="EMBL" id="QIK63711.1"/>
    </source>
</evidence>
<comment type="cofactor">
    <cofactor evidence="1">
        <name>FAD</name>
        <dbReference type="ChEBI" id="CHEBI:57692"/>
    </cofactor>
</comment>
<evidence type="ECO:0000256" key="1">
    <source>
        <dbReference type="ARBA" id="ARBA00001974"/>
    </source>
</evidence>
<keyword evidence="3" id="KW-0274">FAD</keyword>
<dbReference type="Proteomes" id="UP000502677">
    <property type="component" value="Chromosome"/>
</dbReference>
<dbReference type="EMBL" id="CP049863">
    <property type="protein sequence ID" value="QIK63711.1"/>
    <property type="molecule type" value="Genomic_DNA"/>
</dbReference>
<protein>
    <submittedName>
        <fullName evidence="6">FAD-dependent oxidoreductase</fullName>
    </submittedName>
</protein>
<dbReference type="PANTHER" id="PTHR10961">
    <property type="entry name" value="PEROXISOMAL SARCOSINE OXIDASE"/>
    <property type="match status" value="1"/>
</dbReference>
<proteinExistence type="predicted"/>
<dbReference type="SUPFAM" id="SSF54373">
    <property type="entry name" value="FAD-linked reductases, C-terminal domain"/>
    <property type="match status" value="1"/>
</dbReference>
<dbReference type="InterPro" id="IPR036188">
    <property type="entry name" value="FAD/NAD-bd_sf"/>
</dbReference>
<reference evidence="6 7" key="1">
    <citation type="submission" date="2020-03" db="EMBL/GenBank/DDBJ databases">
        <title>Leucobacter sp. nov., isolated from beetles.</title>
        <authorList>
            <person name="Hyun D.-W."/>
            <person name="Bae J.-W."/>
        </authorList>
    </citation>
    <scope>NUCLEOTIDE SEQUENCE [LARGE SCALE GENOMIC DNA]</scope>
    <source>
        <strain evidence="6 7">HDW9C</strain>
    </source>
</reference>
<keyword evidence="7" id="KW-1185">Reference proteome</keyword>
<evidence type="ECO:0000256" key="3">
    <source>
        <dbReference type="ARBA" id="ARBA00022827"/>
    </source>
</evidence>
<dbReference type="InterPro" id="IPR045170">
    <property type="entry name" value="MTOX"/>
</dbReference>
<dbReference type="InterPro" id="IPR006076">
    <property type="entry name" value="FAD-dep_OxRdtase"/>
</dbReference>
<name>A0A6G7XH69_9MICO</name>
<dbReference type="RefSeq" id="WP_166292054.1">
    <property type="nucleotide sequence ID" value="NZ_CP049863.1"/>
</dbReference>
<evidence type="ECO:0000313" key="7">
    <source>
        <dbReference type="Proteomes" id="UP000502677"/>
    </source>
</evidence>
<dbReference type="Gene3D" id="3.30.9.10">
    <property type="entry name" value="D-Amino Acid Oxidase, subunit A, domain 2"/>
    <property type="match status" value="1"/>
</dbReference>
<dbReference type="GO" id="GO:0050660">
    <property type="term" value="F:flavin adenine dinucleotide binding"/>
    <property type="evidence" value="ECO:0007669"/>
    <property type="project" value="InterPro"/>
</dbReference>
<organism evidence="6 7">
    <name type="scientific">Leucobacter viscericola</name>
    <dbReference type="NCBI Taxonomy" id="2714935"/>
    <lineage>
        <taxon>Bacteria</taxon>
        <taxon>Bacillati</taxon>
        <taxon>Actinomycetota</taxon>
        <taxon>Actinomycetes</taxon>
        <taxon>Micrococcales</taxon>
        <taxon>Microbacteriaceae</taxon>
        <taxon>Leucobacter</taxon>
    </lineage>
</organism>
<dbReference type="PANTHER" id="PTHR10961:SF46">
    <property type="entry name" value="PEROXISOMAL SARCOSINE OXIDASE"/>
    <property type="match status" value="1"/>
</dbReference>
<evidence type="ECO:0000259" key="5">
    <source>
        <dbReference type="Pfam" id="PF01266"/>
    </source>
</evidence>
<dbReference type="GO" id="GO:0008115">
    <property type="term" value="F:sarcosine oxidase activity"/>
    <property type="evidence" value="ECO:0007669"/>
    <property type="project" value="TreeGrafter"/>
</dbReference>
<dbReference type="Gene3D" id="3.50.50.60">
    <property type="entry name" value="FAD/NAD(P)-binding domain"/>
    <property type="match status" value="1"/>
</dbReference>
<keyword evidence="4" id="KW-0560">Oxidoreductase</keyword>
<keyword evidence="2" id="KW-0285">Flavoprotein</keyword>
<dbReference type="Pfam" id="PF01266">
    <property type="entry name" value="DAO"/>
    <property type="match status" value="1"/>
</dbReference>
<dbReference type="AlphaFoldDB" id="A0A6G7XH69"/>